<dbReference type="KEGG" id="tet:TTHERM_00530039"/>
<dbReference type="RefSeq" id="XP_001470656.1">
    <property type="nucleotide sequence ID" value="XM_001470606.1"/>
</dbReference>
<sequence>MQKLSLLDNFKAIQILFQIIQISIIIFFCIFYQIDNKQKIVIILYSSFFRYVFLNMQISFNLSFITILKFIVYLTQQSIHYFLLNFLQFNFNCHLPIFVEIKIYALLNI</sequence>
<keyword evidence="1 2" id="KW-0812">Transmembrane</keyword>
<accession>X1W3P1</accession>
<organism evidence="2 3">
    <name type="scientific">Tetrahymena thermophila (strain SB210)</name>
    <dbReference type="NCBI Taxonomy" id="312017"/>
    <lineage>
        <taxon>Eukaryota</taxon>
        <taxon>Sar</taxon>
        <taxon>Alveolata</taxon>
        <taxon>Ciliophora</taxon>
        <taxon>Intramacronucleata</taxon>
        <taxon>Oligohymenophorea</taxon>
        <taxon>Hymenostomatida</taxon>
        <taxon>Tetrahymenina</taxon>
        <taxon>Tetrahymenidae</taxon>
        <taxon>Tetrahymena</taxon>
    </lineage>
</organism>
<dbReference type="EMBL" id="GG662522">
    <property type="protein sequence ID" value="EDK31218.1"/>
    <property type="molecule type" value="Genomic_DNA"/>
</dbReference>
<dbReference type="AlphaFoldDB" id="X1W3P1"/>
<dbReference type="InParanoid" id="X1W3P1"/>
<evidence type="ECO:0000256" key="1">
    <source>
        <dbReference type="SAM" id="Phobius"/>
    </source>
</evidence>
<proteinExistence type="predicted"/>
<reference evidence="3" key="1">
    <citation type="journal article" date="2006" name="PLoS Biol.">
        <title>Macronuclear genome sequence of the ciliate Tetrahymena thermophila, a model eukaryote.</title>
        <authorList>
            <person name="Eisen J.A."/>
            <person name="Coyne R.S."/>
            <person name="Wu M."/>
            <person name="Wu D."/>
            <person name="Thiagarajan M."/>
            <person name="Wortman J.R."/>
            <person name="Badger J.H."/>
            <person name="Ren Q."/>
            <person name="Amedeo P."/>
            <person name="Jones K.M."/>
            <person name="Tallon L.J."/>
            <person name="Delcher A.L."/>
            <person name="Salzberg S.L."/>
            <person name="Silva J.C."/>
            <person name="Haas B.J."/>
            <person name="Majoros W.H."/>
            <person name="Farzad M."/>
            <person name="Carlton J.M."/>
            <person name="Smith R.K. Jr."/>
            <person name="Garg J."/>
            <person name="Pearlman R.E."/>
            <person name="Karrer K.M."/>
            <person name="Sun L."/>
            <person name="Manning G."/>
            <person name="Elde N.C."/>
            <person name="Turkewitz A.P."/>
            <person name="Asai D.J."/>
            <person name="Wilkes D.E."/>
            <person name="Wang Y."/>
            <person name="Cai H."/>
            <person name="Collins K."/>
            <person name="Stewart B.A."/>
            <person name="Lee S.R."/>
            <person name="Wilamowska K."/>
            <person name="Weinberg Z."/>
            <person name="Ruzzo W.L."/>
            <person name="Wloga D."/>
            <person name="Gaertig J."/>
            <person name="Frankel J."/>
            <person name="Tsao C.-C."/>
            <person name="Gorovsky M.A."/>
            <person name="Keeling P.J."/>
            <person name="Waller R.F."/>
            <person name="Patron N.J."/>
            <person name="Cherry J.M."/>
            <person name="Stover N.A."/>
            <person name="Krieger C.J."/>
            <person name="del Toro C."/>
            <person name="Ryder H.F."/>
            <person name="Williamson S.C."/>
            <person name="Barbeau R.A."/>
            <person name="Hamilton E.P."/>
            <person name="Orias E."/>
        </authorList>
    </citation>
    <scope>NUCLEOTIDE SEQUENCE [LARGE SCALE GENOMIC DNA]</scope>
    <source>
        <strain evidence="3">SB210</strain>
    </source>
</reference>
<feature type="transmembrane region" description="Helical" evidence="1">
    <location>
        <begin position="12"/>
        <end position="32"/>
    </location>
</feature>
<gene>
    <name evidence="2" type="ORF">TTHERM_00530039</name>
</gene>
<keyword evidence="1" id="KW-0472">Membrane</keyword>
<dbReference type="Proteomes" id="UP000009168">
    <property type="component" value="Unassembled WGS sequence"/>
</dbReference>
<evidence type="ECO:0000313" key="3">
    <source>
        <dbReference type="Proteomes" id="UP000009168"/>
    </source>
</evidence>
<evidence type="ECO:0000313" key="2">
    <source>
        <dbReference type="EMBL" id="EDK31218.1"/>
    </source>
</evidence>
<keyword evidence="1" id="KW-1133">Transmembrane helix</keyword>
<name>X1W3P1_TETTS</name>
<keyword evidence="3" id="KW-1185">Reference proteome</keyword>
<feature type="transmembrane region" description="Helical" evidence="1">
    <location>
        <begin position="52"/>
        <end position="73"/>
    </location>
</feature>
<dbReference type="GeneID" id="24442767"/>
<protein>
    <submittedName>
        <fullName evidence="2">Transmembrane protein, putative</fullName>
    </submittedName>
</protein>